<keyword evidence="2" id="KW-1185">Reference proteome</keyword>
<accession>A0A409WK37</accession>
<comment type="caution">
    <text evidence="1">The sequence shown here is derived from an EMBL/GenBank/DDBJ whole genome shotgun (WGS) entry which is preliminary data.</text>
</comment>
<dbReference type="InParanoid" id="A0A409WK37"/>
<dbReference type="Proteomes" id="UP000283269">
    <property type="component" value="Unassembled WGS sequence"/>
</dbReference>
<dbReference type="OrthoDB" id="2992500at2759"/>
<gene>
    <name evidence="1" type="ORF">CVT25_010624</name>
</gene>
<evidence type="ECO:0000313" key="2">
    <source>
        <dbReference type="Proteomes" id="UP000283269"/>
    </source>
</evidence>
<organism evidence="1 2">
    <name type="scientific">Psilocybe cyanescens</name>
    <dbReference type="NCBI Taxonomy" id="93625"/>
    <lineage>
        <taxon>Eukaryota</taxon>
        <taxon>Fungi</taxon>
        <taxon>Dikarya</taxon>
        <taxon>Basidiomycota</taxon>
        <taxon>Agaricomycotina</taxon>
        <taxon>Agaricomycetes</taxon>
        <taxon>Agaricomycetidae</taxon>
        <taxon>Agaricales</taxon>
        <taxon>Agaricineae</taxon>
        <taxon>Strophariaceae</taxon>
        <taxon>Psilocybe</taxon>
    </lineage>
</organism>
<protein>
    <recommendedName>
        <fullName evidence="3">F-box domain-containing protein</fullName>
    </recommendedName>
</protein>
<dbReference type="STRING" id="93625.A0A409WK37"/>
<evidence type="ECO:0000313" key="1">
    <source>
        <dbReference type="EMBL" id="PPQ78831.1"/>
    </source>
</evidence>
<dbReference type="AlphaFoldDB" id="A0A409WK37"/>
<sequence>MERVSDGTLQRILFLAINAPLILPPPVNSCRRDFMAVCRRWQRLIESSSALWSNVKLLPDSSVHPLLLLSHSQQWLRRTAGLNVTIEFDGDYTSANQGTAPTETNQLMYGAGHFCFIQHIVLPCANRLTSLTCTIGTNPTIRAFFRIPAGSFSMLQHMDILFINQYSDWMSGFTSQELSTFTVFRGVGSLRTLILHLLNGNHPLHLQVPWEQLTILDLGTRAMPPDTARIIIEYSASLVEACFLMITARGISPTLPSRVIARALRVLHLSLIQPGNEPQMLKRLVFPKLVDLRLELEDTQQGWNLEYYIPILRQAKMLQSLSLAPYKSRIPLIDLSSHQVFTHRNITQSEIRKFLKTIPMIVSLRLPLAINISIFVVEAMAYGHFIPLLETLEVGSIHADHIISMVYQRNELVANAQVASSRYAESSARDTADTPRGVDRGPPLRVISRLILLVEEDVLPSIHDAVRAHQQNGSTVVNIHIEPHDPRLFYHPK</sequence>
<reference evidence="1 2" key="1">
    <citation type="journal article" date="2018" name="Evol. Lett.">
        <title>Horizontal gene cluster transfer increased hallucinogenic mushroom diversity.</title>
        <authorList>
            <person name="Reynolds H.T."/>
            <person name="Vijayakumar V."/>
            <person name="Gluck-Thaler E."/>
            <person name="Korotkin H.B."/>
            <person name="Matheny P.B."/>
            <person name="Slot J.C."/>
        </authorList>
    </citation>
    <scope>NUCLEOTIDE SEQUENCE [LARGE SCALE GENOMIC DNA]</scope>
    <source>
        <strain evidence="1 2">2631</strain>
    </source>
</reference>
<proteinExistence type="predicted"/>
<dbReference type="EMBL" id="NHYD01003405">
    <property type="protein sequence ID" value="PPQ78831.1"/>
    <property type="molecule type" value="Genomic_DNA"/>
</dbReference>
<evidence type="ECO:0008006" key="3">
    <source>
        <dbReference type="Google" id="ProtNLM"/>
    </source>
</evidence>
<name>A0A409WK37_PSICY</name>